<dbReference type="AlphaFoldDB" id="A0A1G2R4U1"/>
<evidence type="ECO:0000256" key="6">
    <source>
        <dbReference type="ARBA" id="ARBA00023004"/>
    </source>
</evidence>
<evidence type="ECO:0000256" key="1">
    <source>
        <dbReference type="ARBA" id="ARBA00008343"/>
    </source>
</evidence>
<keyword evidence="12" id="KW-0255">Endonuclease</keyword>
<evidence type="ECO:0000256" key="10">
    <source>
        <dbReference type="HAMAP-Rule" id="MF_00942"/>
    </source>
</evidence>
<keyword evidence="9 10" id="KW-0326">Glycosidase</keyword>
<keyword evidence="8 10" id="KW-0234">DNA repair</keyword>
<evidence type="ECO:0000313" key="13">
    <source>
        <dbReference type="Proteomes" id="UP000176901"/>
    </source>
</evidence>
<feature type="domain" description="HhH-GPD" evidence="11">
    <location>
        <begin position="43"/>
        <end position="191"/>
    </location>
</feature>
<dbReference type="SMART" id="SM00478">
    <property type="entry name" value="ENDO3c"/>
    <property type="match status" value="1"/>
</dbReference>
<comment type="caution">
    <text evidence="12">The sequence shown here is derived from an EMBL/GenBank/DDBJ whole genome shotgun (WGS) entry which is preliminary data.</text>
</comment>
<comment type="function">
    <text evidence="10">DNA repair enzyme that has both DNA N-glycosylase activity and AP-lyase activity. The DNA N-glycosylase activity releases various damaged pyrimidines from DNA by cleaving the N-glycosidic bond, leaving an AP (apurinic/apyrimidinic) site. The AP-lyase activity cleaves the phosphodiester bond 3' to the AP site by a beta-elimination, leaving a 3'-terminal unsaturated sugar and a product with a terminal 5'-phosphate.</text>
</comment>
<dbReference type="InterPro" id="IPR003265">
    <property type="entry name" value="HhH-GPD_domain"/>
</dbReference>
<dbReference type="STRING" id="1802451.A3C82_01780"/>
<dbReference type="GO" id="GO:0006285">
    <property type="term" value="P:base-excision repair, AP site formation"/>
    <property type="evidence" value="ECO:0007669"/>
    <property type="project" value="TreeGrafter"/>
</dbReference>
<evidence type="ECO:0000313" key="12">
    <source>
        <dbReference type="EMBL" id="OHA67747.1"/>
    </source>
</evidence>
<dbReference type="Proteomes" id="UP000176901">
    <property type="component" value="Unassembled WGS sequence"/>
</dbReference>
<name>A0A1G2R4U1_9BACT</name>
<dbReference type="Pfam" id="PF00730">
    <property type="entry name" value="HhH-GPD"/>
    <property type="match status" value="1"/>
</dbReference>
<dbReference type="InterPro" id="IPR023170">
    <property type="entry name" value="HhH_base_excis_C"/>
</dbReference>
<keyword evidence="10" id="KW-0456">Lyase</keyword>
<evidence type="ECO:0000256" key="8">
    <source>
        <dbReference type="ARBA" id="ARBA00023204"/>
    </source>
</evidence>
<dbReference type="InterPro" id="IPR005759">
    <property type="entry name" value="Nth"/>
</dbReference>
<dbReference type="Gene3D" id="1.10.1670.10">
    <property type="entry name" value="Helix-hairpin-Helix base-excision DNA repair enzymes (C-terminal)"/>
    <property type="match status" value="1"/>
</dbReference>
<dbReference type="SUPFAM" id="SSF48150">
    <property type="entry name" value="DNA-glycosylase"/>
    <property type="match status" value="1"/>
</dbReference>
<keyword evidence="12" id="KW-0540">Nuclease</keyword>
<dbReference type="NCBIfam" id="TIGR01083">
    <property type="entry name" value="nth"/>
    <property type="match status" value="1"/>
</dbReference>
<keyword evidence="4 10" id="KW-0227">DNA damage</keyword>
<dbReference type="GO" id="GO:0046872">
    <property type="term" value="F:metal ion binding"/>
    <property type="evidence" value="ECO:0007669"/>
    <property type="project" value="UniProtKB-KW"/>
</dbReference>
<evidence type="ECO:0000256" key="4">
    <source>
        <dbReference type="ARBA" id="ARBA00022763"/>
    </source>
</evidence>
<dbReference type="InterPro" id="IPR004036">
    <property type="entry name" value="Endonuclease-III-like_CS2"/>
</dbReference>
<dbReference type="FunFam" id="1.10.340.30:FF:000001">
    <property type="entry name" value="Endonuclease III"/>
    <property type="match status" value="1"/>
</dbReference>
<dbReference type="CDD" id="cd00056">
    <property type="entry name" value="ENDO3c"/>
    <property type="match status" value="1"/>
</dbReference>
<keyword evidence="7" id="KW-0411">Iron-sulfur</keyword>
<sequence>MESLGEKRKRAANVVVLLRKLFPSAKIVLKYRNNWELLVAVILSAQCTDKKVNEITEKLFKKYKSLADYVKADPREFEQDIRPAGFFRNKTKNILAAARMVQERFGGKIPRTMEEMLCLPGVARKTANVVLGNAYGIVEGIAVDTHVLRLSQKLGLTKHKDPVKVEQDVMKLVPRKDWFFFTYGMIEYGRRICPARKHDCKAHVALTCGPRAIP</sequence>
<evidence type="ECO:0000259" key="11">
    <source>
        <dbReference type="SMART" id="SM00478"/>
    </source>
</evidence>
<dbReference type="InterPro" id="IPR011257">
    <property type="entry name" value="DNA_glycosylase"/>
</dbReference>
<dbReference type="EMBL" id="MHTW01000006">
    <property type="protein sequence ID" value="OHA67747.1"/>
    <property type="molecule type" value="Genomic_DNA"/>
</dbReference>
<dbReference type="PIRSF" id="PIRSF001435">
    <property type="entry name" value="Nth"/>
    <property type="match status" value="1"/>
</dbReference>
<keyword evidence="5 10" id="KW-0378">Hydrolase</keyword>
<evidence type="ECO:0000256" key="9">
    <source>
        <dbReference type="ARBA" id="ARBA00023295"/>
    </source>
</evidence>
<evidence type="ECO:0000256" key="2">
    <source>
        <dbReference type="ARBA" id="ARBA00022485"/>
    </source>
</evidence>
<dbReference type="HAMAP" id="MF_00942">
    <property type="entry name" value="Nth"/>
    <property type="match status" value="1"/>
</dbReference>
<comment type="cofactor">
    <cofactor evidence="10">
        <name>[4Fe-4S] cluster</name>
        <dbReference type="ChEBI" id="CHEBI:49883"/>
    </cofactor>
    <text evidence="10">Binds 1 [4Fe-4S] cluster.</text>
</comment>
<accession>A0A1G2R4U1</accession>
<evidence type="ECO:0000256" key="7">
    <source>
        <dbReference type="ARBA" id="ARBA00023014"/>
    </source>
</evidence>
<evidence type="ECO:0000256" key="3">
    <source>
        <dbReference type="ARBA" id="ARBA00022723"/>
    </source>
</evidence>
<keyword evidence="2" id="KW-0004">4Fe-4S</keyword>
<comment type="catalytic activity">
    <reaction evidence="10">
        <text>2'-deoxyribonucleotide-(2'-deoxyribose 5'-phosphate)-2'-deoxyribonucleotide-DNA = a 3'-end 2'-deoxyribonucleotide-(2,3-dehydro-2,3-deoxyribose 5'-phosphate)-DNA + a 5'-end 5'-phospho-2'-deoxyribonucleoside-DNA + H(+)</text>
        <dbReference type="Rhea" id="RHEA:66592"/>
        <dbReference type="Rhea" id="RHEA-COMP:13180"/>
        <dbReference type="Rhea" id="RHEA-COMP:16897"/>
        <dbReference type="Rhea" id="RHEA-COMP:17067"/>
        <dbReference type="ChEBI" id="CHEBI:15378"/>
        <dbReference type="ChEBI" id="CHEBI:136412"/>
        <dbReference type="ChEBI" id="CHEBI:157695"/>
        <dbReference type="ChEBI" id="CHEBI:167181"/>
        <dbReference type="EC" id="4.2.99.18"/>
    </reaction>
</comment>
<dbReference type="GO" id="GO:0140078">
    <property type="term" value="F:class I DNA-(apurinic or apyrimidinic site) endonuclease activity"/>
    <property type="evidence" value="ECO:0007669"/>
    <property type="project" value="UniProtKB-EC"/>
</dbReference>
<keyword evidence="3" id="KW-0479">Metal-binding</keyword>
<reference evidence="12 13" key="1">
    <citation type="journal article" date="2016" name="Nat. Commun.">
        <title>Thousands of microbial genomes shed light on interconnected biogeochemical processes in an aquifer system.</title>
        <authorList>
            <person name="Anantharaman K."/>
            <person name="Brown C.T."/>
            <person name="Hug L.A."/>
            <person name="Sharon I."/>
            <person name="Castelle C.J."/>
            <person name="Probst A.J."/>
            <person name="Thomas B.C."/>
            <person name="Singh A."/>
            <person name="Wilkins M.J."/>
            <person name="Karaoz U."/>
            <person name="Brodie E.L."/>
            <person name="Williams K.H."/>
            <person name="Hubbard S.S."/>
            <person name="Banfield J.F."/>
        </authorList>
    </citation>
    <scope>NUCLEOTIDE SEQUENCE [LARGE SCALE GENOMIC DNA]</scope>
</reference>
<keyword evidence="6" id="KW-0408">Iron</keyword>
<proteinExistence type="inferred from homology"/>
<keyword evidence="10" id="KW-0238">DNA-binding</keyword>
<dbReference type="EC" id="4.2.99.18" evidence="10"/>
<organism evidence="12 13">
    <name type="scientific">Candidatus Wildermuthbacteria bacterium RIFCSPHIGHO2_02_FULL_47_12</name>
    <dbReference type="NCBI Taxonomy" id="1802451"/>
    <lineage>
        <taxon>Bacteria</taxon>
        <taxon>Candidatus Wildermuthiibacteriota</taxon>
    </lineage>
</organism>
<dbReference type="GO" id="GO:0019104">
    <property type="term" value="F:DNA N-glycosylase activity"/>
    <property type="evidence" value="ECO:0007669"/>
    <property type="project" value="UniProtKB-UniRule"/>
</dbReference>
<evidence type="ECO:0000256" key="5">
    <source>
        <dbReference type="ARBA" id="ARBA00022801"/>
    </source>
</evidence>
<dbReference type="GO" id="GO:0003677">
    <property type="term" value="F:DNA binding"/>
    <property type="evidence" value="ECO:0007669"/>
    <property type="project" value="UniProtKB-UniRule"/>
</dbReference>
<dbReference type="PROSITE" id="PS01155">
    <property type="entry name" value="ENDONUCLEASE_III_2"/>
    <property type="match status" value="1"/>
</dbReference>
<dbReference type="Gene3D" id="1.10.340.30">
    <property type="entry name" value="Hypothetical protein, domain 2"/>
    <property type="match status" value="1"/>
</dbReference>
<comment type="similarity">
    <text evidence="1 10">Belongs to the Nth/MutY family.</text>
</comment>
<dbReference type="PANTHER" id="PTHR10359">
    <property type="entry name" value="A/G-SPECIFIC ADENINE GLYCOSYLASE/ENDONUCLEASE III"/>
    <property type="match status" value="1"/>
</dbReference>
<comment type="caution">
    <text evidence="10">Lacks conserved residue(s) required for the propagation of feature annotation.</text>
</comment>
<dbReference type="PANTHER" id="PTHR10359:SF18">
    <property type="entry name" value="ENDONUCLEASE III"/>
    <property type="match status" value="1"/>
</dbReference>
<protein>
    <recommendedName>
        <fullName evidence="10">Endonuclease III</fullName>
        <ecNumber evidence="10">4.2.99.18</ecNumber>
    </recommendedName>
    <alternativeName>
        <fullName evidence="10">DNA-(apurinic or apyrimidinic site) lyase</fullName>
    </alternativeName>
</protein>
<dbReference type="GO" id="GO:0051539">
    <property type="term" value="F:4 iron, 4 sulfur cluster binding"/>
    <property type="evidence" value="ECO:0007669"/>
    <property type="project" value="UniProtKB-KW"/>
</dbReference>
<gene>
    <name evidence="10" type="primary">nth</name>
    <name evidence="12" type="ORF">A3C82_01780</name>
</gene>